<dbReference type="InterPro" id="IPR002925">
    <property type="entry name" value="Dienelactn_hydro"/>
</dbReference>
<protein>
    <recommendedName>
        <fullName evidence="1">Dienelactone hydrolase domain-containing protein</fullName>
    </recommendedName>
</protein>
<dbReference type="InterPro" id="IPR029058">
    <property type="entry name" value="AB_hydrolase_fold"/>
</dbReference>
<proteinExistence type="predicted"/>
<name>A0A3Q9BP11_9BURK</name>
<dbReference type="GO" id="GO:0016787">
    <property type="term" value="F:hydrolase activity"/>
    <property type="evidence" value="ECO:0007669"/>
    <property type="project" value="InterPro"/>
</dbReference>
<dbReference type="AlphaFoldDB" id="A0A3Q9BP11"/>
<dbReference type="KEGG" id="upv:EJN92_04060"/>
<evidence type="ECO:0000313" key="2">
    <source>
        <dbReference type="EMBL" id="AZP11250.1"/>
    </source>
</evidence>
<accession>A0A3Q9BP11</accession>
<dbReference type="SUPFAM" id="SSF53474">
    <property type="entry name" value="alpha/beta-Hydrolases"/>
    <property type="match status" value="1"/>
</dbReference>
<evidence type="ECO:0000313" key="3">
    <source>
        <dbReference type="Proteomes" id="UP000275663"/>
    </source>
</evidence>
<feature type="domain" description="Dienelactone hydrolase" evidence="1">
    <location>
        <begin position="55"/>
        <end position="171"/>
    </location>
</feature>
<evidence type="ECO:0000259" key="1">
    <source>
        <dbReference type="Pfam" id="PF01738"/>
    </source>
</evidence>
<dbReference type="Proteomes" id="UP000275663">
    <property type="component" value="Chromosome"/>
</dbReference>
<reference evidence="2 3" key="1">
    <citation type="journal article" date="2011" name="Int. J. Syst. Evol. Microbiol.">
        <title>Description of Undibacterium oligocarboniphilum sp. nov., isolated from purified water, and Undibacterium pigrum strain CCUG 49012 as the type strain of Undibacterium parvum sp. nov., and emended descriptions of the genus Undibacterium and the species Undibacterium pigrum.</title>
        <authorList>
            <person name="Eder W."/>
            <person name="Wanner G."/>
            <person name="Ludwig W."/>
            <person name="Busse H.J."/>
            <person name="Ziemke-Kageler F."/>
            <person name="Lang E."/>
        </authorList>
    </citation>
    <scope>NUCLEOTIDE SEQUENCE [LARGE SCALE GENOMIC DNA]</scope>
    <source>
        <strain evidence="2 3">DSM 23061</strain>
    </source>
</reference>
<dbReference type="EMBL" id="CP034464">
    <property type="protein sequence ID" value="AZP11250.1"/>
    <property type="molecule type" value="Genomic_DNA"/>
</dbReference>
<dbReference type="OrthoDB" id="115291at2"/>
<gene>
    <name evidence="2" type="ORF">EJN92_04060</name>
</gene>
<dbReference type="Gene3D" id="3.40.50.1820">
    <property type="entry name" value="alpha/beta hydrolase"/>
    <property type="match status" value="1"/>
</dbReference>
<dbReference type="PANTHER" id="PTHR46623">
    <property type="entry name" value="CARBOXYMETHYLENEBUTENOLIDASE-RELATED"/>
    <property type="match status" value="1"/>
</dbReference>
<dbReference type="PANTHER" id="PTHR46623:SF6">
    <property type="entry name" value="ALPHA_BETA-HYDROLASES SUPERFAMILY PROTEIN"/>
    <property type="match status" value="1"/>
</dbReference>
<organism evidence="2 3">
    <name type="scientific">Undibacterium parvum</name>
    <dbReference type="NCBI Taxonomy" id="401471"/>
    <lineage>
        <taxon>Bacteria</taxon>
        <taxon>Pseudomonadati</taxon>
        <taxon>Pseudomonadota</taxon>
        <taxon>Betaproteobacteria</taxon>
        <taxon>Burkholderiales</taxon>
        <taxon>Oxalobacteraceae</taxon>
        <taxon>Undibacterium</taxon>
    </lineage>
</organism>
<keyword evidence="3" id="KW-1185">Reference proteome</keyword>
<dbReference type="InterPro" id="IPR051049">
    <property type="entry name" value="Dienelactone_hydrolase-like"/>
</dbReference>
<dbReference type="RefSeq" id="WP_126126638.1">
    <property type="nucleotide sequence ID" value="NZ_CP034464.1"/>
</dbReference>
<sequence length="201" mass="22123">MTVLIATDVFGITPGLASLVRSLGCECLLVSPFDDTDRYFQSEQKAYHAFLAAGGVARYADKVSALLHENSVQNKTIRIAIGFSAGASALWMSSARPEAAQLQAAVLFYGSRIRDHKDLQPICPLRLIFAEKEAAFDAVELTQELQRRGHQAELARTTSHGFMNPYSRGFDVKIQAMYLEQLATQIQDMHSANPRSELACA</sequence>
<dbReference type="Pfam" id="PF01738">
    <property type="entry name" value="DLH"/>
    <property type="match status" value="1"/>
</dbReference>